<dbReference type="Pfam" id="PF01182">
    <property type="entry name" value="Glucosamine_iso"/>
    <property type="match status" value="1"/>
</dbReference>
<sequence>MKLIIRTTKEEANEWAAKFIVKQINDFRPGPRNYFVLALSIYSNALGLCSKLVEFYESGKVSFKFVKIFNLEEYVNLSENHPQSYHYKMWKHLFRQIDISPSNVIIPDGNVKDLVAECKQYENKIQNNGGFDLFLGEISPDGQLSFNEPASSLGSRTRVKNLAHVRKLERARQFENDVSKVPKRAISAGVGTIMDARNVVLYASGSDKAFALYKAVEENINHMVILSVFQKHPQTFIVCDKQATFELKVKTIDYFSSLCDPLTETAANRYSE</sequence>
<comment type="subunit">
    <text evidence="4">Homohexamer.</text>
</comment>
<dbReference type="PANTHER" id="PTHR11280:SF5">
    <property type="entry name" value="GLUCOSAMINE-6-PHOSPHATE ISOMERASE"/>
    <property type="match status" value="1"/>
</dbReference>
<dbReference type="SUPFAM" id="SSF100950">
    <property type="entry name" value="NagB/RpiA/CoA transferase-like"/>
    <property type="match status" value="1"/>
</dbReference>
<dbReference type="GO" id="GO:0005975">
    <property type="term" value="P:carbohydrate metabolic process"/>
    <property type="evidence" value="ECO:0007669"/>
    <property type="project" value="InterPro"/>
</dbReference>
<dbReference type="GO" id="GO:0006043">
    <property type="term" value="P:glucosamine catabolic process"/>
    <property type="evidence" value="ECO:0007669"/>
    <property type="project" value="TreeGrafter"/>
</dbReference>
<dbReference type="GO" id="GO:0005737">
    <property type="term" value="C:cytoplasm"/>
    <property type="evidence" value="ECO:0007669"/>
    <property type="project" value="TreeGrafter"/>
</dbReference>
<evidence type="ECO:0000256" key="1">
    <source>
        <dbReference type="ARBA" id="ARBA00000644"/>
    </source>
</evidence>
<evidence type="ECO:0000256" key="5">
    <source>
        <dbReference type="ARBA" id="ARBA00012680"/>
    </source>
</evidence>
<dbReference type="GO" id="GO:0042802">
    <property type="term" value="F:identical protein binding"/>
    <property type="evidence" value="ECO:0007669"/>
    <property type="project" value="TreeGrafter"/>
</dbReference>
<reference evidence="11" key="1">
    <citation type="submission" date="2022-01" db="EMBL/GenBank/DDBJ databases">
        <authorList>
            <person name="King R."/>
        </authorList>
    </citation>
    <scope>NUCLEOTIDE SEQUENCE</scope>
</reference>
<evidence type="ECO:0000256" key="2">
    <source>
        <dbReference type="ARBA" id="ARBA00004775"/>
    </source>
</evidence>
<comment type="catalytic activity">
    <reaction evidence="1">
        <text>alpha-D-glucosamine 6-phosphate + H2O = beta-D-fructose 6-phosphate + NH4(+)</text>
        <dbReference type="Rhea" id="RHEA:12172"/>
        <dbReference type="ChEBI" id="CHEBI:15377"/>
        <dbReference type="ChEBI" id="CHEBI:28938"/>
        <dbReference type="ChEBI" id="CHEBI:57634"/>
        <dbReference type="ChEBI" id="CHEBI:75989"/>
        <dbReference type="EC" id="3.5.99.6"/>
    </reaction>
</comment>
<dbReference type="InterPro" id="IPR037171">
    <property type="entry name" value="NagB/RpiA_transferase-like"/>
</dbReference>
<accession>A0A9P0GGW4</accession>
<dbReference type="InterPro" id="IPR004547">
    <property type="entry name" value="Glucosamine6P_isomerase"/>
</dbReference>
<dbReference type="GO" id="GO:0019262">
    <property type="term" value="P:N-acetylneuraminate catabolic process"/>
    <property type="evidence" value="ECO:0007669"/>
    <property type="project" value="TreeGrafter"/>
</dbReference>
<evidence type="ECO:0000256" key="4">
    <source>
        <dbReference type="ARBA" id="ARBA00011643"/>
    </source>
</evidence>
<evidence type="ECO:0000256" key="6">
    <source>
        <dbReference type="ARBA" id="ARBA00017067"/>
    </source>
</evidence>
<dbReference type="OrthoDB" id="6735302at2759"/>
<dbReference type="PANTHER" id="PTHR11280">
    <property type="entry name" value="GLUCOSAMINE-6-PHOSPHATE ISOMERASE"/>
    <property type="match status" value="1"/>
</dbReference>
<organism evidence="11 12">
    <name type="scientific">Psylliodes chrysocephalus</name>
    <dbReference type="NCBI Taxonomy" id="3402493"/>
    <lineage>
        <taxon>Eukaryota</taxon>
        <taxon>Metazoa</taxon>
        <taxon>Ecdysozoa</taxon>
        <taxon>Arthropoda</taxon>
        <taxon>Hexapoda</taxon>
        <taxon>Insecta</taxon>
        <taxon>Pterygota</taxon>
        <taxon>Neoptera</taxon>
        <taxon>Endopterygota</taxon>
        <taxon>Coleoptera</taxon>
        <taxon>Polyphaga</taxon>
        <taxon>Cucujiformia</taxon>
        <taxon>Chrysomeloidea</taxon>
        <taxon>Chrysomelidae</taxon>
        <taxon>Galerucinae</taxon>
        <taxon>Alticini</taxon>
        <taxon>Psylliodes</taxon>
    </lineage>
</organism>
<dbReference type="GO" id="GO:0004342">
    <property type="term" value="F:glucosamine-6-phosphate deaminase activity"/>
    <property type="evidence" value="ECO:0007669"/>
    <property type="project" value="UniProtKB-EC"/>
</dbReference>
<evidence type="ECO:0000256" key="8">
    <source>
        <dbReference type="ARBA" id="ARBA00049961"/>
    </source>
</evidence>
<feature type="domain" description="Glucosamine/galactosamine-6-phosphate isomerase" evidence="10">
    <location>
        <begin position="9"/>
        <end position="219"/>
    </location>
</feature>
<comment type="pathway">
    <text evidence="2">Nucleotide-sugar biosynthesis; UDP-N-acetyl-alpha-D-glucosamine biosynthesis; alpha-D-glucosamine 6-phosphate from D-fructose 6-phosphate: step 1/1.</text>
</comment>
<dbReference type="EC" id="3.5.99.6" evidence="5"/>
<name>A0A9P0GGW4_9CUCU</name>
<gene>
    <name evidence="11" type="ORF">PSYICH_LOCUS13593</name>
</gene>
<comment type="function">
    <text evidence="8">Catalyzes the reversible conversion of alpha-D-glucosamine 6-phosphate (GlcN-6P) into beta-D-fructose 6-phosphate (Fru-6P) and ammonium ion, a regulatory reaction step in de novo uridine diphosphate-N-acetyl-alpha-D-glucosamine (UDP-GlcNAc) biosynthesis via hexosamine pathway.</text>
</comment>
<evidence type="ECO:0000259" key="10">
    <source>
        <dbReference type="Pfam" id="PF01182"/>
    </source>
</evidence>
<dbReference type="GO" id="GO:0006046">
    <property type="term" value="P:N-acetylglucosamine catabolic process"/>
    <property type="evidence" value="ECO:0007669"/>
    <property type="project" value="TreeGrafter"/>
</dbReference>
<dbReference type="CDD" id="cd01399">
    <property type="entry name" value="GlcN6P_deaminase"/>
    <property type="match status" value="1"/>
</dbReference>
<comment type="similarity">
    <text evidence="3">Belongs to the glucosamine/galactosamine-6-phosphate isomerase family.</text>
</comment>
<evidence type="ECO:0000256" key="9">
    <source>
        <dbReference type="ARBA" id="ARBA00050047"/>
    </source>
</evidence>
<keyword evidence="12" id="KW-1185">Reference proteome</keyword>
<protein>
    <recommendedName>
        <fullName evidence="6">Glucosamine-6-phosphate deaminase</fullName>
        <ecNumber evidence="5">3.5.99.6</ecNumber>
    </recommendedName>
    <alternativeName>
        <fullName evidence="9">Glucosamine-6-phosphate isomerase</fullName>
    </alternativeName>
</protein>
<dbReference type="Gene3D" id="3.40.50.1360">
    <property type="match status" value="1"/>
</dbReference>
<dbReference type="EMBL" id="OV651819">
    <property type="protein sequence ID" value="CAH1113209.1"/>
    <property type="molecule type" value="Genomic_DNA"/>
</dbReference>
<evidence type="ECO:0000313" key="12">
    <source>
        <dbReference type="Proteomes" id="UP001153636"/>
    </source>
</evidence>
<dbReference type="Proteomes" id="UP001153636">
    <property type="component" value="Chromosome 7"/>
</dbReference>
<evidence type="ECO:0000256" key="3">
    <source>
        <dbReference type="ARBA" id="ARBA00005526"/>
    </source>
</evidence>
<dbReference type="NCBIfam" id="TIGR00502">
    <property type="entry name" value="nagB"/>
    <property type="match status" value="1"/>
</dbReference>
<dbReference type="AlphaFoldDB" id="A0A9P0GGW4"/>
<evidence type="ECO:0000256" key="7">
    <source>
        <dbReference type="ARBA" id="ARBA00022801"/>
    </source>
</evidence>
<evidence type="ECO:0000313" key="11">
    <source>
        <dbReference type="EMBL" id="CAH1113209.1"/>
    </source>
</evidence>
<keyword evidence="7" id="KW-0378">Hydrolase</keyword>
<dbReference type="InterPro" id="IPR006148">
    <property type="entry name" value="Glc/Gal-6P_isomerase"/>
</dbReference>
<proteinExistence type="inferred from homology"/>